<accession>A0AB39Z5H3</accession>
<dbReference type="CDD" id="cd00084">
    <property type="entry name" value="HMG-box_SF"/>
    <property type="match status" value="1"/>
</dbReference>
<feature type="compositionally biased region" description="Basic residues" evidence="1">
    <location>
        <begin position="114"/>
        <end position="133"/>
    </location>
</feature>
<dbReference type="InterPro" id="IPR024460">
    <property type="entry name" value="Protamine-like"/>
</dbReference>
<dbReference type="SUPFAM" id="SSF47095">
    <property type="entry name" value="HMG-box"/>
    <property type="match status" value="2"/>
</dbReference>
<dbReference type="InterPro" id="IPR036910">
    <property type="entry name" value="HMG_box_dom_sf"/>
</dbReference>
<protein>
    <submittedName>
        <fullName evidence="3">Protamine-like protein 99C</fullName>
    </submittedName>
</protein>
<dbReference type="Proteomes" id="UP001652628">
    <property type="component" value="Chromosome 2L"/>
</dbReference>
<evidence type="ECO:0000313" key="2">
    <source>
        <dbReference type="Proteomes" id="UP001652628"/>
    </source>
</evidence>
<evidence type="ECO:0000256" key="1">
    <source>
        <dbReference type="SAM" id="MobiDB-lite"/>
    </source>
</evidence>
<dbReference type="Gene3D" id="1.10.30.10">
    <property type="entry name" value="High mobility group box domain"/>
    <property type="match status" value="1"/>
</dbReference>
<dbReference type="Pfam" id="PF06382">
    <property type="entry name" value="Protamine_like"/>
    <property type="match status" value="2"/>
</dbReference>
<evidence type="ECO:0000313" key="3">
    <source>
        <dbReference type="RefSeq" id="XP_016928793.2"/>
    </source>
</evidence>
<dbReference type="GO" id="GO:0035092">
    <property type="term" value="P:sperm DNA condensation"/>
    <property type="evidence" value="ECO:0007669"/>
    <property type="project" value="InterPro"/>
</dbReference>
<gene>
    <name evidence="3" type="primary">ProtB</name>
</gene>
<proteinExistence type="predicted"/>
<dbReference type="RefSeq" id="XP_016928793.2">
    <property type="nucleotide sequence ID" value="XM_017073304.4"/>
</dbReference>
<dbReference type="CTD" id="34867"/>
<name>A0AB39Z5H3_DROSZ</name>
<dbReference type="AlphaFoldDB" id="A0AB39Z5H3"/>
<sequence length="229" mass="26473">MTGEAMESESMSVGSWATNGFLNYMRQLRKQTNPMSWMDFAEESARGWKKMSQKEKNSYRDMDNACEDNAMYVDGEDPQRSNEMCNHPMGKQRRSRNSCAPPEKSCAKPMRSCPKPRKSCAKPRKKSACSKPRRSACAKPRKPACPKRQNRCGARPKCSKPGPVTNNGYLNFVRSFRKKHCGLKPQELISEAAKAWTKLPEEKKDRYRRMACKVTHNERHKRRRVCKRC</sequence>
<dbReference type="GO" id="GO:0005634">
    <property type="term" value="C:nucleus"/>
    <property type="evidence" value="ECO:0007669"/>
    <property type="project" value="UniProtKB-ARBA"/>
</dbReference>
<reference evidence="3" key="1">
    <citation type="submission" date="2025-08" db="UniProtKB">
        <authorList>
            <consortium name="RefSeq"/>
        </authorList>
    </citation>
    <scope>IDENTIFICATION</scope>
</reference>
<dbReference type="GeneID" id="108009171"/>
<feature type="region of interest" description="Disordered" evidence="1">
    <location>
        <begin position="77"/>
        <end position="133"/>
    </location>
</feature>
<keyword evidence="2" id="KW-1185">Reference proteome</keyword>
<organism evidence="2 3">
    <name type="scientific">Drosophila suzukii</name>
    <name type="common">Spotted-wing drosophila fruit fly</name>
    <dbReference type="NCBI Taxonomy" id="28584"/>
    <lineage>
        <taxon>Eukaryota</taxon>
        <taxon>Metazoa</taxon>
        <taxon>Ecdysozoa</taxon>
        <taxon>Arthropoda</taxon>
        <taxon>Hexapoda</taxon>
        <taxon>Insecta</taxon>
        <taxon>Pterygota</taxon>
        <taxon>Neoptera</taxon>
        <taxon>Endopterygota</taxon>
        <taxon>Diptera</taxon>
        <taxon>Brachycera</taxon>
        <taxon>Muscomorpha</taxon>
        <taxon>Ephydroidea</taxon>
        <taxon>Drosophilidae</taxon>
        <taxon>Drosophila</taxon>
        <taxon>Sophophora</taxon>
    </lineage>
</organism>